<dbReference type="PANTHER" id="PTHR12396:SF57">
    <property type="entry name" value="METHYL-CPG-BINDING DOMAIN PROTEIN 1"/>
    <property type="match status" value="1"/>
</dbReference>
<dbReference type="GO" id="GO:0005694">
    <property type="term" value="C:chromosome"/>
    <property type="evidence" value="ECO:0007669"/>
    <property type="project" value="UniProtKB-SubCell"/>
</dbReference>
<evidence type="ECO:0000256" key="16">
    <source>
        <dbReference type="ARBA" id="ARBA00069818"/>
    </source>
</evidence>
<dbReference type="GO" id="GO:0006346">
    <property type="term" value="P:DNA methylation-dependent constitutive heterochromatin formation"/>
    <property type="evidence" value="ECO:0007669"/>
    <property type="project" value="TreeGrafter"/>
</dbReference>
<dbReference type="FunFam" id="3.30.890.10:FF:000001">
    <property type="entry name" value="methyl-CpG-binding domain protein 1 isoform X7"/>
    <property type="match status" value="1"/>
</dbReference>
<evidence type="ECO:0000256" key="8">
    <source>
        <dbReference type="ARBA" id="ARBA00022737"/>
    </source>
</evidence>
<evidence type="ECO:0000256" key="4">
    <source>
        <dbReference type="ARBA" id="ARBA00022454"/>
    </source>
</evidence>
<keyword evidence="4" id="KW-0158">Chromosome</keyword>
<evidence type="ECO:0000256" key="9">
    <source>
        <dbReference type="ARBA" id="ARBA00022771"/>
    </source>
</evidence>
<dbReference type="CDD" id="cd01396">
    <property type="entry name" value="MeCP2_MBD"/>
    <property type="match status" value="1"/>
</dbReference>
<feature type="domain" description="CXXC-type" evidence="21">
    <location>
        <begin position="383"/>
        <end position="431"/>
    </location>
</feature>
<dbReference type="SMART" id="SM00391">
    <property type="entry name" value="MBD"/>
    <property type="match status" value="1"/>
</dbReference>
<evidence type="ECO:0000256" key="15">
    <source>
        <dbReference type="ARBA" id="ARBA00023242"/>
    </source>
</evidence>
<evidence type="ECO:0000259" key="20">
    <source>
        <dbReference type="PROSITE" id="PS50982"/>
    </source>
</evidence>
<dbReference type="SUPFAM" id="SSF54171">
    <property type="entry name" value="DNA-binding domain"/>
    <property type="match status" value="1"/>
</dbReference>
<reference evidence="23" key="1">
    <citation type="journal article" date="2013" name="Nat. Biotechnol.">
        <title>Chinese hamster genome sequenced from sorted chromosomes.</title>
        <authorList>
            <person name="Brinkrolf K."/>
            <person name="Rupp O."/>
            <person name="Laux H."/>
            <person name="Kollin F."/>
            <person name="Ernst W."/>
            <person name="Linke B."/>
            <person name="Kofler R."/>
            <person name="Romand S."/>
            <person name="Hesse F."/>
            <person name="Budach W.E."/>
            <person name="Galosy S."/>
            <person name="Muller D."/>
            <person name="Noll T."/>
            <person name="Wienberg J."/>
            <person name="Jostock T."/>
            <person name="Leonard M."/>
            <person name="Grillari J."/>
            <person name="Tauch A."/>
            <person name="Goesmann A."/>
            <person name="Helk B."/>
            <person name="Mott J.E."/>
            <person name="Puhler A."/>
            <person name="Borth N."/>
        </authorList>
    </citation>
    <scope>NUCLEOTIDE SEQUENCE [LARGE SCALE GENOMIC DNA]</scope>
    <source>
        <strain evidence="23">17A/GY</strain>
    </source>
</reference>
<dbReference type="Pfam" id="PF01429">
    <property type="entry name" value="MBD"/>
    <property type="match status" value="1"/>
</dbReference>
<dbReference type="GO" id="GO:0016607">
    <property type="term" value="C:nuclear speck"/>
    <property type="evidence" value="ECO:0007669"/>
    <property type="project" value="UniProtKB-SubCell"/>
</dbReference>
<feature type="region of interest" description="Disordered" evidence="19">
    <location>
        <begin position="581"/>
        <end position="624"/>
    </location>
</feature>
<dbReference type="GO" id="GO:0000122">
    <property type="term" value="P:negative regulation of transcription by RNA polymerase II"/>
    <property type="evidence" value="ECO:0007669"/>
    <property type="project" value="TreeGrafter"/>
</dbReference>
<dbReference type="Proteomes" id="UP000030759">
    <property type="component" value="Unassembled WGS sequence"/>
</dbReference>
<evidence type="ECO:0000256" key="13">
    <source>
        <dbReference type="ARBA" id="ARBA00023125"/>
    </source>
</evidence>
<evidence type="ECO:0000256" key="2">
    <source>
        <dbReference type="ARBA" id="ARBA00004286"/>
    </source>
</evidence>
<dbReference type="Pfam" id="PF02008">
    <property type="entry name" value="zf-CXXC"/>
    <property type="match status" value="2"/>
</dbReference>
<gene>
    <name evidence="22" type="ORF">H671_2g6323</name>
</gene>
<keyword evidence="10" id="KW-0862">Zinc</keyword>
<feature type="region of interest" description="Disordered" evidence="19">
    <location>
        <begin position="441"/>
        <end position="509"/>
    </location>
</feature>
<keyword evidence="22" id="KW-0489">Methyltransferase</keyword>
<dbReference type="GO" id="GO:0008270">
    <property type="term" value="F:zinc ion binding"/>
    <property type="evidence" value="ECO:0007669"/>
    <property type="project" value="UniProtKB-KW"/>
</dbReference>
<dbReference type="GO" id="GO:0008168">
    <property type="term" value="F:methyltransferase activity"/>
    <property type="evidence" value="ECO:0007669"/>
    <property type="project" value="UniProtKB-KW"/>
</dbReference>
<evidence type="ECO:0000256" key="7">
    <source>
        <dbReference type="ARBA" id="ARBA00022723"/>
    </source>
</evidence>
<organism evidence="22 23">
    <name type="scientific">Cricetulus griseus</name>
    <name type="common">Chinese hamster</name>
    <name type="synonym">Cricetulus barabensis griseus</name>
    <dbReference type="NCBI Taxonomy" id="10029"/>
    <lineage>
        <taxon>Eukaryota</taxon>
        <taxon>Metazoa</taxon>
        <taxon>Chordata</taxon>
        <taxon>Craniata</taxon>
        <taxon>Vertebrata</taxon>
        <taxon>Euteleostomi</taxon>
        <taxon>Mammalia</taxon>
        <taxon>Eutheria</taxon>
        <taxon>Euarchontoglires</taxon>
        <taxon>Glires</taxon>
        <taxon>Rodentia</taxon>
        <taxon>Myomorpha</taxon>
        <taxon>Muroidea</taxon>
        <taxon>Cricetidae</taxon>
        <taxon>Cricetinae</taxon>
        <taxon>Cricetulus</taxon>
    </lineage>
</organism>
<feature type="compositionally biased region" description="Basic residues" evidence="19">
    <location>
        <begin position="456"/>
        <end position="466"/>
    </location>
</feature>
<evidence type="ECO:0000256" key="11">
    <source>
        <dbReference type="ARBA" id="ARBA00022843"/>
    </source>
</evidence>
<protein>
    <recommendedName>
        <fullName evidence="16">Methyl-CpG-binding domain protein 1</fullName>
    </recommendedName>
    <alternativeName>
        <fullName evidence="17">Methyl-CpG-binding protein MBD1</fullName>
    </alternativeName>
</protein>
<evidence type="ECO:0000256" key="6">
    <source>
        <dbReference type="ARBA" id="ARBA00022553"/>
    </source>
</evidence>
<feature type="domain" description="CXXC-type" evidence="21">
    <location>
        <begin position="209"/>
        <end position="256"/>
    </location>
</feature>
<feature type="compositionally biased region" description="Basic and acidic residues" evidence="19">
    <location>
        <begin position="145"/>
        <end position="157"/>
    </location>
</feature>
<accession>A0A061IH16</accession>
<sequence>MNEKEDGSVLSPQKQSATNFFHTLPTSNPPRCFFISEVPMAGDWQDCPALGPGWKRREAFRKSGASCGRSDIYYLSPTGDKIRSKVELTRYLGPACDLTLFDFRQGILCYPAPKTHHPVTVPSKQKKKPSKPSKVKKRQVGPQKSEVKKETPQDENKAGTGTAPASLSAPGCCENCGNHFSWDGVKRQRLKTLCKDCRAQRIAFNREQRMFRRVGCGECTACLVKEDCGTCSICRLQLPHDVASGLFCKCEQRRCLRIVEKVSQSDEVCQGSPQSLAFKALTPYITTPAPTESRHFAHRFRGHPQGCHRCPPQVVVSPTGKHNCRKSGSKVAAQHHSQAQPRPPLPASKHPKPTELHISDLAPTSPAELIYYCVDEDELQPYTNHRQNRKCGACAACLRRMDCGHCDFCCDKPKFGGSNQKRQKCRWRQCLQFAMKRLLPSTGSGSEEGAVSPPRHPCRKRPRSRQLHVSPSSKAPLAVLTIPPGPAQASAKQQVGRDSVLPPPDTDLVFLREGASSPLQVPGPAAASSEAPLQEAQCSAQSWAVTLPQVKQEKADAPEEWTAGTAFLTSSTLQPGCPSNVEEAVDPDLVPVKQEPAGPEEDREENRQDFVSASAPEEETGGVGTPVRSAILFTLLVYRRKESDYRSKDFKKPEAKMQ</sequence>
<keyword evidence="7" id="KW-0479">Metal-binding</keyword>
<evidence type="ECO:0000256" key="14">
    <source>
        <dbReference type="ARBA" id="ARBA00023163"/>
    </source>
</evidence>
<dbReference type="GO" id="GO:0016363">
    <property type="term" value="C:nuclear matrix"/>
    <property type="evidence" value="ECO:0007669"/>
    <property type="project" value="UniProtKB-SubCell"/>
</dbReference>
<name>A0A061IH16_CRIGR</name>
<keyword evidence="9 18" id="KW-0863">Zinc-finger</keyword>
<evidence type="ECO:0000259" key="21">
    <source>
        <dbReference type="PROSITE" id="PS51058"/>
    </source>
</evidence>
<dbReference type="InterPro" id="IPR016177">
    <property type="entry name" value="DNA-bd_dom_sf"/>
</dbReference>
<evidence type="ECO:0000313" key="22">
    <source>
        <dbReference type="EMBL" id="ERE83982.1"/>
    </source>
</evidence>
<dbReference type="PROSITE" id="PS50982">
    <property type="entry name" value="MBD"/>
    <property type="match status" value="1"/>
</dbReference>
<evidence type="ECO:0000256" key="3">
    <source>
        <dbReference type="ARBA" id="ARBA00004324"/>
    </source>
</evidence>
<keyword evidence="22" id="KW-0808">Transferase</keyword>
<proteinExistence type="predicted"/>
<evidence type="ECO:0000256" key="18">
    <source>
        <dbReference type="PROSITE-ProRule" id="PRU00509"/>
    </source>
</evidence>
<evidence type="ECO:0000256" key="10">
    <source>
        <dbReference type="ARBA" id="ARBA00022833"/>
    </source>
</evidence>
<dbReference type="PROSITE" id="PS51058">
    <property type="entry name" value="ZF_CXXC"/>
    <property type="match status" value="2"/>
</dbReference>
<evidence type="ECO:0000256" key="12">
    <source>
        <dbReference type="ARBA" id="ARBA00023015"/>
    </source>
</evidence>
<feature type="region of interest" description="Disordered" evidence="19">
    <location>
        <begin position="319"/>
        <end position="360"/>
    </location>
</feature>
<keyword evidence="15" id="KW-0539">Nucleus</keyword>
<evidence type="ECO:0000256" key="5">
    <source>
        <dbReference type="ARBA" id="ARBA00022499"/>
    </source>
</evidence>
<evidence type="ECO:0000313" key="23">
    <source>
        <dbReference type="Proteomes" id="UP000030759"/>
    </source>
</evidence>
<dbReference type="PANTHER" id="PTHR12396">
    <property type="entry name" value="METHYL-CPG BINDING PROTEIN, MBD"/>
    <property type="match status" value="1"/>
</dbReference>
<dbReference type="AlphaFoldDB" id="A0A061IH16"/>
<keyword evidence="14" id="KW-0804">Transcription</keyword>
<feature type="domain" description="MBD" evidence="20">
    <location>
        <begin position="40"/>
        <end position="108"/>
    </location>
</feature>
<evidence type="ECO:0000256" key="1">
    <source>
        <dbReference type="ARBA" id="ARBA00004109"/>
    </source>
</evidence>
<keyword evidence="11" id="KW-0832">Ubl conjugation</keyword>
<dbReference type="GO" id="GO:0008327">
    <property type="term" value="F:methyl-CpG binding"/>
    <property type="evidence" value="ECO:0007669"/>
    <property type="project" value="TreeGrafter"/>
</dbReference>
<keyword evidence="12" id="KW-0805">Transcription regulation</keyword>
<dbReference type="GO" id="GO:0032259">
    <property type="term" value="P:methylation"/>
    <property type="evidence" value="ECO:0007669"/>
    <property type="project" value="UniProtKB-KW"/>
</dbReference>
<keyword evidence="6" id="KW-0597">Phosphoprotein</keyword>
<dbReference type="EMBL" id="KE668335">
    <property type="protein sequence ID" value="ERE83982.1"/>
    <property type="molecule type" value="Genomic_DNA"/>
</dbReference>
<evidence type="ECO:0000256" key="17">
    <source>
        <dbReference type="ARBA" id="ARBA00076705"/>
    </source>
</evidence>
<dbReference type="Gene3D" id="3.30.890.10">
    <property type="entry name" value="Methyl-cpg-binding Protein 2, Chain A"/>
    <property type="match status" value="1"/>
</dbReference>
<feature type="compositionally biased region" description="Basic residues" evidence="19">
    <location>
        <begin position="124"/>
        <end position="139"/>
    </location>
</feature>
<comment type="subcellular location">
    <subcellularLocation>
        <location evidence="2">Chromosome</location>
    </subcellularLocation>
    <subcellularLocation>
        <location evidence="1">Nucleus matrix</location>
    </subcellularLocation>
    <subcellularLocation>
        <location evidence="3">Nucleus speckle</location>
    </subcellularLocation>
</comment>
<feature type="region of interest" description="Disordered" evidence="19">
    <location>
        <begin position="117"/>
        <end position="166"/>
    </location>
</feature>
<dbReference type="InterPro" id="IPR002857">
    <property type="entry name" value="Znf_CXXC"/>
</dbReference>
<keyword evidence="13" id="KW-0238">DNA-binding</keyword>
<evidence type="ECO:0000256" key="19">
    <source>
        <dbReference type="SAM" id="MobiDB-lite"/>
    </source>
</evidence>
<dbReference type="InterPro" id="IPR001739">
    <property type="entry name" value="Methyl_CpG_DNA-bd"/>
</dbReference>
<keyword evidence="8" id="KW-0677">Repeat</keyword>
<keyword evidence="5" id="KW-1017">Isopeptide bond</keyword>